<evidence type="ECO:0000313" key="4">
    <source>
        <dbReference type="EMBL" id="MCF6377308.1"/>
    </source>
</evidence>
<evidence type="ECO:0000313" key="5">
    <source>
        <dbReference type="Proteomes" id="UP001201161"/>
    </source>
</evidence>
<dbReference type="Pfam" id="PF00545">
    <property type="entry name" value="Ribonuclease"/>
    <property type="match status" value="1"/>
</dbReference>
<dbReference type="SUPFAM" id="SSF53933">
    <property type="entry name" value="Microbial ribonucleases"/>
    <property type="match status" value="1"/>
</dbReference>
<dbReference type="RefSeq" id="WP_236400649.1">
    <property type="nucleotide sequence ID" value="NZ_JAKJHZ010000005.1"/>
</dbReference>
<evidence type="ECO:0000256" key="2">
    <source>
        <dbReference type="ARBA" id="ARBA00022801"/>
    </source>
</evidence>
<dbReference type="Gene3D" id="3.10.450.30">
    <property type="entry name" value="Microbial ribonucleases"/>
    <property type="match status" value="1"/>
</dbReference>
<proteinExistence type="predicted"/>
<comment type="caution">
    <text evidence="4">The sequence shown here is derived from an EMBL/GenBank/DDBJ whole genome shotgun (WGS) entry which is preliminary data.</text>
</comment>
<evidence type="ECO:0000256" key="3">
    <source>
        <dbReference type="SAM" id="MobiDB-lite"/>
    </source>
</evidence>
<feature type="compositionally biased region" description="Low complexity" evidence="3">
    <location>
        <begin position="34"/>
        <end position="64"/>
    </location>
</feature>
<reference evidence="4 5" key="1">
    <citation type="submission" date="2022-01" db="EMBL/GenBank/DDBJ databases">
        <title>Nocardioides sp. nov., an actinomycete isolated from mining soil.</title>
        <authorList>
            <person name="Liu L."/>
        </authorList>
    </citation>
    <scope>NUCLEOTIDE SEQUENCE [LARGE SCALE GENOMIC DNA]</scope>
    <source>
        <strain evidence="4 5">KLBMP 9356</strain>
    </source>
</reference>
<accession>A0ABS9HAE1</accession>
<dbReference type="InterPro" id="IPR016191">
    <property type="entry name" value="Ribonuclease/ribotoxin"/>
</dbReference>
<sequence>MAGTATARQRYQWLLLLVAAVLLLGWLVTGGQGDDSATTARDPSSSSTSPSSSSSDEPTATSSPGTDPDSGLPYVEESSLPAEAQDVLARIDAGGPFKYPDNDGVVFENREDLLPDQPYGYYREYTVETAPRVRGPRRIVTGEEDQYYWTDDHYDSFSRIRRAR</sequence>
<keyword evidence="5" id="KW-1185">Reference proteome</keyword>
<evidence type="ECO:0000256" key="1">
    <source>
        <dbReference type="ARBA" id="ARBA00022722"/>
    </source>
</evidence>
<keyword evidence="2" id="KW-0378">Hydrolase</keyword>
<name>A0ABS9HAE1_9ACTN</name>
<dbReference type="Proteomes" id="UP001201161">
    <property type="component" value="Unassembled WGS sequence"/>
</dbReference>
<dbReference type="InterPro" id="IPR000026">
    <property type="entry name" value="N1-like"/>
</dbReference>
<protein>
    <submittedName>
        <fullName evidence="4">Ribonuclease</fullName>
    </submittedName>
</protein>
<gene>
    <name evidence="4" type="ORF">L2K70_06805</name>
</gene>
<organism evidence="4 5">
    <name type="scientific">Nocardioides potassii</name>
    <dbReference type="NCBI Taxonomy" id="2911371"/>
    <lineage>
        <taxon>Bacteria</taxon>
        <taxon>Bacillati</taxon>
        <taxon>Actinomycetota</taxon>
        <taxon>Actinomycetes</taxon>
        <taxon>Propionibacteriales</taxon>
        <taxon>Nocardioidaceae</taxon>
        <taxon>Nocardioides</taxon>
    </lineage>
</organism>
<dbReference type="EMBL" id="JAKJHZ010000005">
    <property type="protein sequence ID" value="MCF6377308.1"/>
    <property type="molecule type" value="Genomic_DNA"/>
</dbReference>
<feature type="region of interest" description="Disordered" evidence="3">
    <location>
        <begin position="32"/>
        <end position="79"/>
    </location>
</feature>
<keyword evidence="1" id="KW-0540">Nuclease</keyword>